<dbReference type="InterPro" id="IPR050259">
    <property type="entry name" value="SDR"/>
</dbReference>
<evidence type="ECO:0000256" key="1">
    <source>
        <dbReference type="ARBA" id="ARBA00006484"/>
    </source>
</evidence>
<dbReference type="SUPFAM" id="SSF51735">
    <property type="entry name" value="NAD(P)-binding Rossmann-fold domains"/>
    <property type="match status" value="1"/>
</dbReference>
<dbReference type="Pfam" id="PF13561">
    <property type="entry name" value="adh_short_C2"/>
    <property type="match status" value="1"/>
</dbReference>
<dbReference type="Proteomes" id="UP000004947">
    <property type="component" value="Unassembled WGS sequence"/>
</dbReference>
<evidence type="ECO:0000313" key="3">
    <source>
        <dbReference type="Proteomes" id="UP000004947"/>
    </source>
</evidence>
<proteinExistence type="inferred from homology"/>
<dbReference type="PANTHER" id="PTHR42879">
    <property type="entry name" value="3-OXOACYL-(ACYL-CARRIER-PROTEIN) REDUCTASE"/>
    <property type="match status" value="1"/>
</dbReference>
<sequence>MSFSLENKVALVTGSSKGLGKAINKRFAEAGAKVVVNYCHSECTAQETYDELVAMGAEALMIRADVTDEAQVNEMVAEIEEKLGPIDILIPNATPDQPQKPIEEYSWDDYMSMINFFIKSPYLLTKAVLPSMKKRKKGRVISIASEVYEKSVGNFSTYVSAKGAQLGWTRSMATELAPWSITVNSVCPGWIPVERHEKDPQDIKDAYLSGIPLQRWGRPQDVASTIHFLASDDASFITGENIMVSGGNSHF</sequence>
<dbReference type="eggNOG" id="COG1028">
    <property type="taxonomic scope" value="Bacteria"/>
</dbReference>
<name>A6DTR6_9BACT</name>
<gene>
    <name evidence="2" type="ORF">LNTAR_08006</name>
</gene>
<dbReference type="FunFam" id="3.40.50.720:FF:000084">
    <property type="entry name" value="Short-chain dehydrogenase reductase"/>
    <property type="match status" value="1"/>
</dbReference>
<comment type="similarity">
    <text evidence="1">Belongs to the short-chain dehydrogenases/reductases (SDR) family.</text>
</comment>
<dbReference type="OrthoDB" id="9793499at2"/>
<dbReference type="PRINTS" id="PR00081">
    <property type="entry name" value="GDHRDH"/>
</dbReference>
<dbReference type="AlphaFoldDB" id="A6DTR6"/>
<organism evidence="2 3">
    <name type="scientific">Lentisphaera araneosa HTCC2155</name>
    <dbReference type="NCBI Taxonomy" id="313628"/>
    <lineage>
        <taxon>Bacteria</taxon>
        <taxon>Pseudomonadati</taxon>
        <taxon>Lentisphaerota</taxon>
        <taxon>Lentisphaeria</taxon>
        <taxon>Lentisphaerales</taxon>
        <taxon>Lentisphaeraceae</taxon>
        <taxon>Lentisphaera</taxon>
    </lineage>
</organism>
<comment type="caution">
    <text evidence="2">The sequence shown here is derived from an EMBL/GenBank/DDBJ whole genome shotgun (WGS) entry which is preliminary data.</text>
</comment>
<dbReference type="EMBL" id="ABCK01000040">
    <property type="protein sequence ID" value="EDM24993.1"/>
    <property type="molecule type" value="Genomic_DNA"/>
</dbReference>
<dbReference type="STRING" id="313628.LNTAR_08006"/>
<protein>
    <submittedName>
        <fullName evidence="2">FabG</fullName>
    </submittedName>
</protein>
<keyword evidence="3" id="KW-1185">Reference proteome</keyword>
<accession>A6DTR6</accession>
<dbReference type="InterPro" id="IPR036291">
    <property type="entry name" value="NAD(P)-bd_dom_sf"/>
</dbReference>
<dbReference type="InterPro" id="IPR002347">
    <property type="entry name" value="SDR_fam"/>
</dbReference>
<dbReference type="RefSeq" id="WP_007281213.1">
    <property type="nucleotide sequence ID" value="NZ_ABCK01000040.1"/>
</dbReference>
<dbReference type="PRINTS" id="PR00080">
    <property type="entry name" value="SDRFAMILY"/>
</dbReference>
<dbReference type="Gene3D" id="3.40.50.720">
    <property type="entry name" value="NAD(P)-binding Rossmann-like Domain"/>
    <property type="match status" value="1"/>
</dbReference>
<evidence type="ECO:0000313" key="2">
    <source>
        <dbReference type="EMBL" id="EDM24993.1"/>
    </source>
</evidence>
<reference evidence="2 3" key="1">
    <citation type="journal article" date="2010" name="J. Bacteriol.">
        <title>Genome sequence of Lentisphaera araneosa HTCC2155T, the type species of the order Lentisphaerales in the phylum Lentisphaerae.</title>
        <authorList>
            <person name="Thrash J.C."/>
            <person name="Cho J.C."/>
            <person name="Vergin K.L."/>
            <person name="Morris R.M."/>
            <person name="Giovannoni S.J."/>
        </authorList>
    </citation>
    <scope>NUCLEOTIDE SEQUENCE [LARGE SCALE GENOMIC DNA]</scope>
    <source>
        <strain evidence="2 3">HTCC2155</strain>
    </source>
</reference>